<feature type="region of interest" description="Disordered" evidence="1">
    <location>
        <begin position="967"/>
        <end position="987"/>
    </location>
</feature>
<dbReference type="EMBL" id="KN839845">
    <property type="protein sequence ID" value="KIJ64811.1"/>
    <property type="molecule type" value="Genomic_DNA"/>
</dbReference>
<gene>
    <name evidence="3" type="ORF">HYDPIDRAFT_111412</name>
</gene>
<evidence type="ECO:0000259" key="2">
    <source>
        <dbReference type="Pfam" id="PF20231"/>
    </source>
</evidence>
<accession>A0A0C9WFG5</accession>
<reference evidence="3 4" key="1">
    <citation type="submission" date="2014-04" db="EMBL/GenBank/DDBJ databases">
        <title>Evolutionary Origins and Diversification of the Mycorrhizal Mutualists.</title>
        <authorList>
            <consortium name="DOE Joint Genome Institute"/>
            <consortium name="Mycorrhizal Genomics Consortium"/>
            <person name="Kohler A."/>
            <person name="Kuo A."/>
            <person name="Nagy L.G."/>
            <person name="Floudas D."/>
            <person name="Copeland A."/>
            <person name="Barry K.W."/>
            <person name="Cichocki N."/>
            <person name="Veneault-Fourrey C."/>
            <person name="LaButti K."/>
            <person name="Lindquist E.A."/>
            <person name="Lipzen A."/>
            <person name="Lundell T."/>
            <person name="Morin E."/>
            <person name="Murat C."/>
            <person name="Riley R."/>
            <person name="Ohm R."/>
            <person name="Sun H."/>
            <person name="Tunlid A."/>
            <person name="Henrissat B."/>
            <person name="Grigoriev I.V."/>
            <person name="Hibbett D.S."/>
            <person name="Martin F."/>
        </authorList>
    </citation>
    <scope>NUCLEOTIDE SEQUENCE [LARGE SCALE GENOMIC DNA]</scope>
    <source>
        <strain evidence="3 4">MD-312</strain>
    </source>
</reference>
<dbReference type="AlphaFoldDB" id="A0A0C9WFG5"/>
<dbReference type="InterPro" id="IPR046496">
    <property type="entry name" value="DUF6589"/>
</dbReference>
<protein>
    <recommendedName>
        <fullName evidence="2">DUF6589 domain-containing protein</fullName>
    </recommendedName>
</protein>
<dbReference type="HOGENOM" id="CLU_006728_0_0_1"/>
<feature type="region of interest" description="Disordered" evidence="1">
    <location>
        <begin position="1"/>
        <end position="93"/>
    </location>
</feature>
<feature type="domain" description="DUF6589" evidence="2">
    <location>
        <begin position="418"/>
        <end position="899"/>
    </location>
</feature>
<feature type="region of interest" description="Disordered" evidence="1">
    <location>
        <begin position="719"/>
        <end position="741"/>
    </location>
</feature>
<evidence type="ECO:0000313" key="3">
    <source>
        <dbReference type="EMBL" id="KIJ64811.1"/>
    </source>
</evidence>
<name>A0A0C9WFG5_9AGAM</name>
<evidence type="ECO:0000313" key="4">
    <source>
        <dbReference type="Proteomes" id="UP000053820"/>
    </source>
</evidence>
<dbReference type="Proteomes" id="UP000053820">
    <property type="component" value="Unassembled WGS sequence"/>
</dbReference>
<organism evidence="3 4">
    <name type="scientific">Hydnomerulius pinastri MD-312</name>
    <dbReference type="NCBI Taxonomy" id="994086"/>
    <lineage>
        <taxon>Eukaryota</taxon>
        <taxon>Fungi</taxon>
        <taxon>Dikarya</taxon>
        <taxon>Basidiomycota</taxon>
        <taxon>Agaricomycotina</taxon>
        <taxon>Agaricomycetes</taxon>
        <taxon>Agaricomycetidae</taxon>
        <taxon>Boletales</taxon>
        <taxon>Boletales incertae sedis</taxon>
        <taxon>Leucogyrophana</taxon>
    </lineage>
</organism>
<keyword evidence="4" id="KW-1185">Reference proteome</keyword>
<dbReference type="OrthoDB" id="3256296at2759"/>
<evidence type="ECO:0000256" key="1">
    <source>
        <dbReference type="SAM" id="MobiDB-lite"/>
    </source>
</evidence>
<sequence length="1075" mass="120956">MENQHSLYLPLPARIQAPGFPPPPQTSSTRAPVSAPLRPPQTPVSLGFVKSPPGAPKKLTPQKRRHPHDENALPTFSPSPTRPSPAKKKRASPKSWAQKLDVVFDTLKTLKWSISDLLFYLFRLRDEQNANIHRSHRHAAAVQQFLRGRTRINPSFIVDVWLRSADGRLADGADEHRLMYSTTVDYKSIKPVRPALTSFAVQLARSRLCRESRDALRVPSASRKEHLEWGDIGSGTVAGASALIQDDQPLLWNFMTSYAVGKPISSNEDIPESSRRPVQGVCTHLISTMNYVTAPRSLKSTLVPTLRGLLYFASSVPYDIFGFSSRIAHTPSYSTMFRILQSLSEHEAKVTSEAGRDPTKWGILRMDNVQNYLLQRDPRIGRENTMNIGIAATYFEADDVNPKAYDLADKRRLLALNQRQNVQVYDFVSWMDLDHFDTVLSLQWLRVLADYIPELHKLKEHVSLLYRTRAAKIPLPVKPTKIHPLATSSKNENVTTELKDALVDFFGQIGQLHGDYSQRLLLVGGDGLTYERHLQLKKYLQFHDDAFESCEFIETALEWWHLGWTDLSRICETHWGDPLTRDPSTLGHSATKIGRRTPSNLKKVDYYPSAELVYTTLDIRILDCWRVYFRTEDIFKHFQQLATQGELPDYADLEKIARLLFKTYSSASGIHSAFQDAEDISEWGSAIPLGTPWSTDPDSVLVAKAVAVKKVEITRKVRAGNTGEGKSKGAQKPKVQARPLDAPPVPFKGDRVLAQSIAFMRDALVSREMAYAVAEGDVGRVYEMIKHMLFTFAGSSHSKYTTYLLETICNLELESTPELRLEILKQSLVNMTGRAGTFCASDFLQEYLNRMLEAIVERKGTDYGDKYVREVVARNLHHFARIKLEVRQGEGLAQRSGRHTAPHMKAEVRTLLAEYQRRELHLRRPGRSYTGPDDIFHADDFKKGFNSLQSGRLSNWATETVYHRSVRRTDNVHSTSGPQAPDREVLDNSSNELDISDNETSVQGPAEPLQLAFVTMVDGDMLLTEADPIGAVTEMDFGGAGLGHDEEGLMGMVIDHEGSNFDGYCDVDTQSDGEE</sequence>
<dbReference type="Pfam" id="PF20231">
    <property type="entry name" value="DUF6589"/>
    <property type="match status" value="1"/>
</dbReference>
<proteinExistence type="predicted"/>